<dbReference type="PANTHER" id="PTHR43328">
    <property type="entry name" value="ACETYLTRANSFERASE-RELATED"/>
    <property type="match status" value="1"/>
</dbReference>
<feature type="domain" description="N-acetyltransferase" evidence="1">
    <location>
        <begin position="22"/>
        <end position="162"/>
    </location>
</feature>
<dbReference type="PANTHER" id="PTHR43328:SF1">
    <property type="entry name" value="N-ACETYLTRANSFERASE DOMAIN-CONTAINING PROTEIN"/>
    <property type="match status" value="1"/>
</dbReference>
<dbReference type="GO" id="GO:0016747">
    <property type="term" value="F:acyltransferase activity, transferring groups other than amino-acyl groups"/>
    <property type="evidence" value="ECO:0007669"/>
    <property type="project" value="InterPro"/>
</dbReference>
<evidence type="ECO:0000313" key="2">
    <source>
        <dbReference type="EMBL" id="KAF9073116.1"/>
    </source>
</evidence>
<proteinExistence type="predicted"/>
<protein>
    <recommendedName>
        <fullName evidence="1">N-acetyltransferase domain-containing protein</fullName>
    </recommendedName>
</protein>
<dbReference type="Gene3D" id="3.40.630.30">
    <property type="match status" value="1"/>
</dbReference>
<dbReference type="Pfam" id="PF13302">
    <property type="entry name" value="Acetyltransf_3"/>
    <property type="match status" value="1"/>
</dbReference>
<name>A0A9P5PVA8_9AGAR</name>
<keyword evidence="3" id="KW-1185">Reference proteome</keyword>
<evidence type="ECO:0000259" key="1">
    <source>
        <dbReference type="Pfam" id="PF13302"/>
    </source>
</evidence>
<dbReference type="AlphaFoldDB" id="A0A9P5PVA8"/>
<dbReference type="InterPro" id="IPR000182">
    <property type="entry name" value="GNAT_dom"/>
</dbReference>
<evidence type="ECO:0000313" key="3">
    <source>
        <dbReference type="Proteomes" id="UP000772434"/>
    </source>
</evidence>
<dbReference type="Proteomes" id="UP000772434">
    <property type="component" value="Unassembled WGS sequence"/>
</dbReference>
<dbReference type="InterPro" id="IPR016181">
    <property type="entry name" value="Acyl_CoA_acyltransferase"/>
</dbReference>
<gene>
    <name evidence="2" type="ORF">BDP27DRAFT_1319424</name>
</gene>
<reference evidence="2" key="1">
    <citation type="submission" date="2020-11" db="EMBL/GenBank/DDBJ databases">
        <authorList>
            <consortium name="DOE Joint Genome Institute"/>
            <person name="Ahrendt S."/>
            <person name="Riley R."/>
            <person name="Andreopoulos W."/>
            <person name="Labutti K."/>
            <person name="Pangilinan J."/>
            <person name="Ruiz-Duenas F.J."/>
            <person name="Barrasa J.M."/>
            <person name="Sanchez-Garcia M."/>
            <person name="Camarero S."/>
            <person name="Miyauchi S."/>
            <person name="Serrano A."/>
            <person name="Linde D."/>
            <person name="Babiker R."/>
            <person name="Drula E."/>
            <person name="Ayuso-Fernandez I."/>
            <person name="Pacheco R."/>
            <person name="Padilla G."/>
            <person name="Ferreira P."/>
            <person name="Barriuso J."/>
            <person name="Kellner H."/>
            <person name="Castanera R."/>
            <person name="Alfaro M."/>
            <person name="Ramirez L."/>
            <person name="Pisabarro A.G."/>
            <person name="Kuo A."/>
            <person name="Tritt A."/>
            <person name="Lipzen A."/>
            <person name="He G."/>
            <person name="Yan M."/>
            <person name="Ng V."/>
            <person name="Cullen D."/>
            <person name="Martin F."/>
            <person name="Rosso M.-N."/>
            <person name="Henrissat B."/>
            <person name="Hibbett D."/>
            <person name="Martinez A.T."/>
            <person name="Grigoriev I.V."/>
        </authorList>
    </citation>
    <scope>NUCLEOTIDE SEQUENCE</scope>
    <source>
        <strain evidence="2">AH 40177</strain>
    </source>
</reference>
<comment type="caution">
    <text evidence="2">The sequence shown here is derived from an EMBL/GenBank/DDBJ whole genome shotgun (WGS) entry which is preliminary data.</text>
</comment>
<accession>A0A9P5PVA8</accession>
<dbReference type="SUPFAM" id="SSF55729">
    <property type="entry name" value="Acyl-CoA N-acyltransferases (Nat)"/>
    <property type="match status" value="1"/>
</dbReference>
<dbReference type="EMBL" id="JADNRY010000020">
    <property type="protein sequence ID" value="KAF9073116.1"/>
    <property type="molecule type" value="Genomic_DNA"/>
</dbReference>
<organism evidence="2 3">
    <name type="scientific">Rhodocollybia butyracea</name>
    <dbReference type="NCBI Taxonomy" id="206335"/>
    <lineage>
        <taxon>Eukaryota</taxon>
        <taxon>Fungi</taxon>
        <taxon>Dikarya</taxon>
        <taxon>Basidiomycota</taxon>
        <taxon>Agaricomycotina</taxon>
        <taxon>Agaricomycetes</taxon>
        <taxon>Agaricomycetidae</taxon>
        <taxon>Agaricales</taxon>
        <taxon>Marasmiineae</taxon>
        <taxon>Omphalotaceae</taxon>
        <taxon>Rhodocollybia</taxon>
    </lineage>
</organism>
<dbReference type="OrthoDB" id="630895at2759"/>
<sequence>MNDPKIVYFMDNHPFPFPEEIAQKWVQQELDLTREIFAAFAEDHWRPAKGSPLKVIRETIDSEGANKRDVYVGDVDLRHGTWWSERLTPVQDHWEEWRDKERVFSIGAALKPQYHGRGIGSTAMDVLFNQWGIPIIGCTEVRAGTYTSNVRSLRVWEKLGFVRAPGIPETTVIVQKEKIGGEEGRVEKQCTLIWSLP</sequence>